<reference evidence="1" key="2">
    <citation type="journal article" date="2015" name="Fish Shellfish Immunol.">
        <title>Early steps in the European eel (Anguilla anguilla)-Vibrio vulnificus interaction in the gills: Role of the RtxA13 toxin.</title>
        <authorList>
            <person name="Callol A."/>
            <person name="Pajuelo D."/>
            <person name="Ebbesson L."/>
            <person name="Teles M."/>
            <person name="MacKenzie S."/>
            <person name="Amaro C."/>
        </authorList>
    </citation>
    <scope>NUCLEOTIDE SEQUENCE</scope>
</reference>
<sequence length="39" mass="4254">MSSGCGFLGFSPAIGHLILLIKVTIEDHDQLINWLNQAT</sequence>
<dbReference type="AlphaFoldDB" id="A0A0E9S209"/>
<accession>A0A0E9S209</accession>
<protein>
    <submittedName>
        <fullName evidence="1">Uncharacterized protein</fullName>
    </submittedName>
</protein>
<organism evidence="1">
    <name type="scientific">Anguilla anguilla</name>
    <name type="common">European freshwater eel</name>
    <name type="synonym">Muraena anguilla</name>
    <dbReference type="NCBI Taxonomy" id="7936"/>
    <lineage>
        <taxon>Eukaryota</taxon>
        <taxon>Metazoa</taxon>
        <taxon>Chordata</taxon>
        <taxon>Craniata</taxon>
        <taxon>Vertebrata</taxon>
        <taxon>Euteleostomi</taxon>
        <taxon>Actinopterygii</taxon>
        <taxon>Neopterygii</taxon>
        <taxon>Teleostei</taxon>
        <taxon>Anguilliformes</taxon>
        <taxon>Anguillidae</taxon>
        <taxon>Anguilla</taxon>
    </lineage>
</organism>
<reference evidence="1" key="1">
    <citation type="submission" date="2014-11" db="EMBL/GenBank/DDBJ databases">
        <authorList>
            <person name="Amaro Gonzalez C."/>
        </authorList>
    </citation>
    <scope>NUCLEOTIDE SEQUENCE</scope>
</reference>
<dbReference type="EMBL" id="GBXM01073276">
    <property type="protein sequence ID" value="JAH35301.1"/>
    <property type="molecule type" value="Transcribed_RNA"/>
</dbReference>
<evidence type="ECO:0000313" key="1">
    <source>
        <dbReference type="EMBL" id="JAH35301.1"/>
    </source>
</evidence>
<proteinExistence type="predicted"/>
<name>A0A0E9S209_ANGAN</name>